<keyword evidence="1" id="KW-0285">Flavoprotein</keyword>
<feature type="domain" description="NADPH-dependent FMN reductase-like" evidence="3">
    <location>
        <begin position="1"/>
        <end position="153"/>
    </location>
</feature>
<dbReference type="GO" id="GO:0016491">
    <property type="term" value="F:oxidoreductase activity"/>
    <property type="evidence" value="ECO:0007669"/>
    <property type="project" value="InterPro"/>
</dbReference>
<sequence length="207" mass="22350">MRVLMLNGSPHERGCTYTALTEVAGTLKQEGIETEILHVGGDAVVGCMGCGGCGKLGRCVFGEDKVNAAVEMMKEADGLVVGSPVHYASAGGTITSFLDRFFYCGGRYASHKPGAAVASARRAGTTATLDQLNKYFMISQMPVVSSQYWNMVHGSCPEDVRKDEEGMQVMRVLGRNMAWLLKCMEAGRAAGIQPAAEEERKRTNFIR</sequence>
<dbReference type="Gene3D" id="3.40.50.360">
    <property type="match status" value="1"/>
</dbReference>
<reference evidence="4 5" key="1">
    <citation type="submission" date="2019-08" db="EMBL/GenBank/DDBJ databases">
        <title>In-depth cultivation of the pig gut microbiome towards novel bacterial diversity and tailored functional studies.</title>
        <authorList>
            <person name="Wylensek D."/>
            <person name="Hitch T.C.A."/>
            <person name="Clavel T."/>
        </authorList>
    </citation>
    <scope>NUCLEOTIDE SEQUENCE [LARGE SCALE GENOMIC DNA]</scope>
    <source>
        <strain evidence="4 5">WCA-389-WT-23D1</strain>
    </source>
</reference>
<comment type="caution">
    <text evidence="4">The sequence shown here is derived from an EMBL/GenBank/DDBJ whole genome shotgun (WGS) entry which is preliminary data.</text>
</comment>
<evidence type="ECO:0000313" key="4">
    <source>
        <dbReference type="EMBL" id="MSS35142.1"/>
    </source>
</evidence>
<evidence type="ECO:0000259" key="3">
    <source>
        <dbReference type="Pfam" id="PF03358"/>
    </source>
</evidence>
<keyword evidence="5" id="KW-1185">Reference proteome</keyword>
<keyword evidence="2" id="KW-0288">FMN</keyword>
<dbReference type="Pfam" id="PF03358">
    <property type="entry name" value="FMN_red"/>
    <property type="match status" value="1"/>
</dbReference>
<dbReference type="PANTHER" id="PTHR43278">
    <property type="entry name" value="NAD(P)H-DEPENDENT FMN-CONTAINING OXIDOREDUCTASE YWQN-RELATED"/>
    <property type="match status" value="1"/>
</dbReference>
<dbReference type="InterPro" id="IPR029039">
    <property type="entry name" value="Flavoprotein-like_sf"/>
</dbReference>
<accession>A0A7X2NHW5</accession>
<dbReference type="SUPFAM" id="SSF52218">
    <property type="entry name" value="Flavoproteins"/>
    <property type="match status" value="1"/>
</dbReference>
<evidence type="ECO:0000313" key="5">
    <source>
        <dbReference type="Proteomes" id="UP000429958"/>
    </source>
</evidence>
<dbReference type="InterPro" id="IPR051796">
    <property type="entry name" value="ISF_SsuE-like"/>
</dbReference>
<evidence type="ECO:0000256" key="1">
    <source>
        <dbReference type="ARBA" id="ARBA00022630"/>
    </source>
</evidence>
<dbReference type="PANTHER" id="PTHR43278:SF4">
    <property type="entry name" value="NAD(P)H-DEPENDENT FMN-CONTAINING OXIDOREDUCTASE YWQN-RELATED"/>
    <property type="match status" value="1"/>
</dbReference>
<name>A0A7X2NHW5_9CLOT</name>
<gene>
    <name evidence="4" type="ORF">FYJ39_00745</name>
</gene>
<dbReference type="EMBL" id="VUMD01000001">
    <property type="protein sequence ID" value="MSS35142.1"/>
    <property type="molecule type" value="Genomic_DNA"/>
</dbReference>
<dbReference type="AlphaFoldDB" id="A0A7X2NHW5"/>
<organism evidence="4 5">
    <name type="scientific">Clostridium porci</name>
    <dbReference type="NCBI Taxonomy" id="2605778"/>
    <lineage>
        <taxon>Bacteria</taxon>
        <taxon>Bacillati</taxon>
        <taxon>Bacillota</taxon>
        <taxon>Clostridia</taxon>
        <taxon>Eubacteriales</taxon>
        <taxon>Clostridiaceae</taxon>
        <taxon>Clostridium</taxon>
    </lineage>
</organism>
<dbReference type="InterPro" id="IPR005025">
    <property type="entry name" value="FMN_Rdtase-like_dom"/>
</dbReference>
<dbReference type="RefSeq" id="WP_154470557.1">
    <property type="nucleotide sequence ID" value="NZ_DBEWUL010000115.1"/>
</dbReference>
<protein>
    <submittedName>
        <fullName evidence="4">Flavodoxin family protein</fullName>
    </submittedName>
</protein>
<evidence type="ECO:0000256" key="2">
    <source>
        <dbReference type="ARBA" id="ARBA00022643"/>
    </source>
</evidence>
<dbReference type="Proteomes" id="UP000429958">
    <property type="component" value="Unassembled WGS sequence"/>
</dbReference>
<proteinExistence type="predicted"/>